<gene>
    <name evidence="1" type="ORF">A2866_06615</name>
</gene>
<dbReference type="AlphaFoldDB" id="A0A1F7GGZ3"/>
<evidence type="ECO:0008006" key="3">
    <source>
        <dbReference type="Google" id="ProtNLM"/>
    </source>
</evidence>
<evidence type="ECO:0000313" key="2">
    <source>
        <dbReference type="Proteomes" id="UP000177026"/>
    </source>
</evidence>
<sequence length="87" mass="10522">MKIVDSNIPKKYFTKDRNNRLEARLAKFEVEKGDVIRFHEVDDNGQRTGRYFDKKIKDLHKIHKATKYWSKKDLKKYGIYVFELSKI</sequence>
<dbReference type="EMBL" id="MFZI01000075">
    <property type="protein sequence ID" value="OGK18135.1"/>
    <property type="molecule type" value="Genomic_DNA"/>
</dbReference>
<evidence type="ECO:0000313" key="1">
    <source>
        <dbReference type="EMBL" id="OGK18135.1"/>
    </source>
</evidence>
<proteinExistence type="predicted"/>
<reference evidence="1 2" key="1">
    <citation type="journal article" date="2016" name="Nat. Commun.">
        <title>Thousands of microbial genomes shed light on interconnected biogeochemical processes in an aquifer system.</title>
        <authorList>
            <person name="Anantharaman K."/>
            <person name="Brown C.T."/>
            <person name="Hug L.A."/>
            <person name="Sharon I."/>
            <person name="Castelle C.J."/>
            <person name="Probst A.J."/>
            <person name="Thomas B.C."/>
            <person name="Singh A."/>
            <person name="Wilkins M.J."/>
            <person name="Karaoz U."/>
            <person name="Brodie E.L."/>
            <person name="Williams K.H."/>
            <person name="Hubbard S.S."/>
            <person name="Banfield J.F."/>
        </authorList>
    </citation>
    <scope>NUCLEOTIDE SEQUENCE [LARGE SCALE GENOMIC DNA]</scope>
</reference>
<comment type="caution">
    <text evidence="1">The sequence shown here is derived from an EMBL/GenBank/DDBJ whole genome shotgun (WGS) entry which is preliminary data.</text>
</comment>
<accession>A0A1F7GGZ3</accession>
<dbReference type="Proteomes" id="UP000177026">
    <property type="component" value="Unassembled WGS sequence"/>
</dbReference>
<protein>
    <recommendedName>
        <fullName evidence="3">DUF3850 domain-containing protein</fullName>
    </recommendedName>
</protein>
<organism evidence="1 2">
    <name type="scientific">Candidatus Roizmanbacteria bacterium RIFCSPHIGHO2_01_FULL_39_8</name>
    <dbReference type="NCBI Taxonomy" id="1802033"/>
    <lineage>
        <taxon>Bacteria</taxon>
        <taxon>Candidatus Roizmaniibacteriota</taxon>
    </lineage>
</organism>
<name>A0A1F7GGZ3_9BACT</name>